<dbReference type="InterPro" id="IPR019734">
    <property type="entry name" value="TPR_rpt"/>
</dbReference>
<evidence type="ECO:0000256" key="2">
    <source>
        <dbReference type="ARBA" id="ARBA00013194"/>
    </source>
</evidence>
<dbReference type="Pfam" id="PF00254">
    <property type="entry name" value="FKBP_C"/>
    <property type="match status" value="2"/>
</dbReference>
<dbReference type="EMBL" id="JH432107">
    <property type="status" value="NOT_ANNOTATED_CDS"/>
    <property type="molecule type" value="Genomic_DNA"/>
</dbReference>
<dbReference type="OMA" id="ANCNSAL"/>
<evidence type="ECO:0000313" key="11">
    <source>
        <dbReference type="EnsemblMetazoa" id="SMAR011934-PA"/>
    </source>
</evidence>
<evidence type="ECO:0000256" key="9">
    <source>
        <dbReference type="SAM" id="MobiDB-lite"/>
    </source>
</evidence>
<reference evidence="12" key="1">
    <citation type="submission" date="2011-05" db="EMBL/GenBank/DDBJ databases">
        <authorList>
            <person name="Richards S.R."/>
            <person name="Qu J."/>
            <person name="Jiang H."/>
            <person name="Jhangiani S.N."/>
            <person name="Agravi P."/>
            <person name="Goodspeed R."/>
            <person name="Gross S."/>
            <person name="Mandapat C."/>
            <person name="Jackson L."/>
            <person name="Mathew T."/>
            <person name="Pu L."/>
            <person name="Thornton R."/>
            <person name="Saada N."/>
            <person name="Wilczek-Boney K.B."/>
            <person name="Lee S."/>
            <person name="Kovar C."/>
            <person name="Wu Y."/>
            <person name="Scherer S.E."/>
            <person name="Worley K.C."/>
            <person name="Muzny D.M."/>
            <person name="Gibbs R."/>
        </authorList>
    </citation>
    <scope>NUCLEOTIDE SEQUENCE</scope>
    <source>
        <strain evidence="12">Brora</strain>
    </source>
</reference>
<dbReference type="HOGENOM" id="CLU_013615_13_1_1"/>
<keyword evidence="12" id="KW-1185">Reference proteome</keyword>
<dbReference type="PhylomeDB" id="T1JDQ0"/>
<keyword evidence="3" id="KW-0677">Repeat</keyword>
<organism evidence="11 12">
    <name type="scientific">Strigamia maritima</name>
    <name type="common">European centipede</name>
    <name type="synonym">Geophilus maritimus</name>
    <dbReference type="NCBI Taxonomy" id="126957"/>
    <lineage>
        <taxon>Eukaryota</taxon>
        <taxon>Metazoa</taxon>
        <taxon>Ecdysozoa</taxon>
        <taxon>Arthropoda</taxon>
        <taxon>Myriapoda</taxon>
        <taxon>Chilopoda</taxon>
        <taxon>Pleurostigmophora</taxon>
        <taxon>Geophilomorpha</taxon>
        <taxon>Linotaeniidae</taxon>
        <taxon>Strigamia</taxon>
    </lineage>
</organism>
<name>T1JDQ0_STRMM</name>
<evidence type="ECO:0000256" key="8">
    <source>
        <dbReference type="PROSITE-ProRule" id="PRU00339"/>
    </source>
</evidence>
<dbReference type="FunFam" id="3.10.50.40:FF:000013">
    <property type="entry name" value="Peptidylprolyl isomerase"/>
    <property type="match status" value="1"/>
</dbReference>
<evidence type="ECO:0000313" key="12">
    <source>
        <dbReference type="Proteomes" id="UP000014500"/>
    </source>
</evidence>
<dbReference type="EnsemblMetazoa" id="SMAR011934-RA">
    <property type="protein sequence ID" value="SMAR011934-PA"/>
    <property type="gene ID" value="SMAR011934"/>
</dbReference>
<dbReference type="FunFam" id="1.25.40.10:FF:000008">
    <property type="entry name" value="Peptidylprolyl isomerase"/>
    <property type="match status" value="1"/>
</dbReference>
<evidence type="ECO:0000256" key="3">
    <source>
        <dbReference type="ARBA" id="ARBA00022737"/>
    </source>
</evidence>
<keyword evidence="4 8" id="KW-0802">TPR repeat</keyword>
<dbReference type="PROSITE" id="PS50005">
    <property type="entry name" value="TPR"/>
    <property type="match status" value="2"/>
</dbReference>
<evidence type="ECO:0000259" key="10">
    <source>
        <dbReference type="PROSITE" id="PS50059"/>
    </source>
</evidence>
<feature type="compositionally biased region" description="Polar residues" evidence="9">
    <location>
        <begin position="483"/>
        <end position="492"/>
    </location>
</feature>
<evidence type="ECO:0000256" key="4">
    <source>
        <dbReference type="ARBA" id="ARBA00022803"/>
    </source>
</evidence>
<accession>T1JDQ0</accession>
<evidence type="ECO:0000256" key="5">
    <source>
        <dbReference type="ARBA" id="ARBA00023110"/>
    </source>
</evidence>
<feature type="domain" description="PPIase FKBP-type" evidence="10">
    <location>
        <begin position="180"/>
        <end position="266"/>
    </location>
</feature>
<feature type="domain" description="PPIase FKBP-type" evidence="10">
    <location>
        <begin position="63"/>
        <end position="151"/>
    </location>
</feature>
<feature type="repeat" description="TPR" evidence="8">
    <location>
        <begin position="283"/>
        <end position="316"/>
    </location>
</feature>
<evidence type="ECO:0000256" key="6">
    <source>
        <dbReference type="ARBA" id="ARBA00023235"/>
    </source>
</evidence>
<dbReference type="Pfam" id="PF13181">
    <property type="entry name" value="TPR_8"/>
    <property type="match status" value="1"/>
</dbReference>
<feature type="region of interest" description="Disordered" evidence="9">
    <location>
        <begin position="430"/>
        <end position="492"/>
    </location>
</feature>
<dbReference type="STRING" id="126957.T1JDQ0"/>
<dbReference type="GO" id="GO:0003755">
    <property type="term" value="F:peptidyl-prolyl cis-trans isomerase activity"/>
    <property type="evidence" value="ECO:0007669"/>
    <property type="project" value="UniProtKB-KW"/>
</dbReference>
<dbReference type="Gene3D" id="3.10.50.40">
    <property type="match status" value="2"/>
</dbReference>
<comment type="catalytic activity">
    <reaction evidence="1 7">
        <text>[protein]-peptidylproline (omega=180) = [protein]-peptidylproline (omega=0)</text>
        <dbReference type="Rhea" id="RHEA:16237"/>
        <dbReference type="Rhea" id="RHEA-COMP:10747"/>
        <dbReference type="Rhea" id="RHEA-COMP:10748"/>
        <dbReference type="ChEBI" id="CHEBI:83833"/>
        <dbReference type="ChEBI" id="CHEBI:83834"/>
        <dbReference type="EC" id="5.2.1.8"/>
    </reaction>
</comment>
<dbReference type="AlphaFoldDB" id="T1JDQ0"/>
<dbReference type="SMART" id="SM00028">
    <property type="entry name" value="TPR"/>
    <property type="match status" value="3"/>
</dbReference>
<feature type="repeat" description="TPR" evidence="8">
    <location>
        <begin position="330"/>
        <end position="363"/>
    </location>
</feature>
<protein>
    <recommendedName>
        <fullName evidence="2 7">peptidylprolyl isomerase</fullName>
        <ecNumber evidence="2 7">5.2.1.8</ecNumber>
    </recommendedName>
</protein>
<dbReference type="InterPro" id="IPR001179">
    <property type="entry name" value="PPIase_FKBP_dom"/>
</dbReference>
<dbReference type="PROSITE" id="PS50059">
    <property type="entry name" value="FKBP_PPIASE"/>
    <property type="match status" value="2"/>
</dbReference>
<dbReference type="PANTHER" id="PTHR46512">
    <property type="entry name" value="PEPTIDYLPROLYL ISOMERASE"/>
    <property type="match status" value="1"/>
</dbReference>
<evidence type="ECO:0000256" key="7">
    <source>
        <dbReference type="PROSITE-ProRule" id="PRU00277"/>
    </source>
</evidence>
<feature type="compositionally biased region" description="Basic and acidic residues" evidence="9">
    <location>
        <begin position="453"/>
        <end position="480"/>
    </location>
</feature>
<dbReference type="PANTHER" id="PTHR46512:SF9">
    <property type="entry name" value="PEPTIDYLPROLYL ISOMERASE"/>
    <property type="match status" value="1"/>
</dbReference>
<dbReference type="InterPro" id="IPR046357">
    <property type="entry name" value="PPIase_dom_sf"/>
</dbReference>
<keyword evidence="5 7" id="KW-0697">Rotamase</keyword>
<reference evidence="11" key="2">
    <citation type="submission" date="2015-02" db="UniProtKB">
        <authorList>
            <consortium name="EnsemblMetazoa"/>
        </authorList>
    </citation>
    <scope>IDENTIFICATION</scope>
</reference>
<dbReference type="FunFam" id="3.10.50.40:FF:000006">
    <property type="entry name" value="Peptidyl-prolyl cis-trans isomerase"/>
    <property type="match status" value="1"/>
</dbReference>
<keyword evidence="6 7" id="KW-0413">Isomerase</keyword>
<dbReference type="Gene3D" id="1.25.40.10">
    <property type="entry name" value="Tetratricopeptide repeat domain"/>
    <property type="match status" value="1"/>
</dbReference>
<dbReference type="Proteomes" id="UP000014500">
    <property type="component" value="Unassembled WGS sequence"/>
</dbReference>
<dbReference type="SUPFAM" id="SSF48452">
    <property type="entry name" value="TPR-like"/>
    <property type="match status" value="1"/>
</dbReference>
<evidence type="ECO:0000256" key="1">
    <source>
        <dbReference type="ARBA" id="ARBA00000971"/>
    </source>
</evidence>
<dbReference type="SUPFAM" id="SSF54534">
    <property type="entry name" value="FKBP-like"/>
    <property type="match status" value="2"/>
</dbReference>
<dbReference type="InterPro" id="IPR050754">
    <property type="entry name" value="FKBP4/5/8-like"/>
</dbReference>
<proteinExistence type="predicted"/>
<dbReference type="InterPro" id="IPR011990">
    <property type="entry name" value="TPR-like_helical_dom_sf"/>
</dbReference>
<dbReference type="EC" id="5.2.1.8" evidence="2 7"/>
<dbReference type="eggNOG" id="KOG0543">
    <property type="taxonomic scope" value="Eukaryota"/>
</dbReference>
<sequence>MSTENTEKTTSDNKDQIINAENNEKKEILIPGSNAVDISIKKDGGVLKEILKEGEGEEYPFPGDQVKVHYVGRLTDGSEFDSSRERGDLFEFSLGSGGVIKAWDIGVATMKKGEICNLYCKAEYAYGKSGSPPKIPPNATLVFEIELFSWEGEDLTTNKDKGIIRRHVKEGEGYSTPNDGAMVTVHLVGKHEGRVFEDRDVTFAIGEGLENGVVDGIEKALEKFKKGETSRLLLKSNYAFGNEGKPEFNIPSNADIEYDVTLNSFEKAKENWEMDNDEKLEQANICKTKGTNYFKAGNFKLAIKQYKKVIELVENIPGDDENKEHKQLTIQGYLNLAISYLKMKEAFKAAKAADNALGIDPDSEKGHFRRGLARLEMKEIELAKEDFSAVLKIDASNKAAANQIIICNKMLKEQHEKEKKLYSNMFTKYVKPDGQNGNSNKDVLVNPGTWGDDDSRKKKPDSAGDGQGDKEEEKTKEQRLIDSLNSESVELL</sequence>